<reference evidence="2 3" key="1">
    <citation type="journal article" date="2017" name="Nat. Commun.">
        <title>Genome assembly with in vitro proximity ligation data and whole-genome triplication in lettuce.</title>
        <authorList>
            <person name="Reyes-Chin-Wo S."/>
            <person name="Wang Z."/>
            <person name="Yang X."/>
            <person name="Kozik A."/>
            <person name="Arikit S."/>
            <person name="Song C."/>
            <person name="Xia L."/>
            <person name="Froenicke L."/>
            <person name="Lavelle D.O."/>
            <person name="Truco M.J."/>
            <person name="Xia R."/>
            <person name="Zhu S."/>
            <person name="Xu C."/>
            <person name="Xu H."/>
            <person name="Xu X."/>
            <person name="Cox K."/>
            <person name="Korf I."/>
            <person name="Meyers B.C."/>
            <person name="Michelmore R.W."/>
        </authorList>
    </citation>
    <scope>NUCLEOTIDE SEQUENCE [LARGE SCALE GENOMIC DNA]</scope>
    <source>
        <strain evidence="3">cv. Salinas</strain>
        <tissue evidence="2">Seedlings</tissue>
    </source>
</reference>
<proteinExistence type="predicted"/>
<dbReference type="AlphaFoldDB" id="A0A9R1XKY1"/>
<dbReference type="PANTHER" id="PTHR23272:SF190">
    <property type="entry name" value="ZINC FINGER, BED-TYPE-RELATED"/>
    <property type="match status" value="1"/>
</dbReference>
<dbReference type="Proteomes" id="UP000235145">
    <property type="component" value="Unassembled WGS sequence"/>
</dbReference>
<evidence type="ECO:0000313" key="3">
    <source>
        <dbReference type="Proteomes" id="UP000235145"/>
    </source>
</evidence>
<evidence type="ECO:0000259" key="1">
    <source>
        <dbReference type="Pfam" id="PF05699"/>
    </source>
</evidence>
<dbReference type="InterPro" id="IPR008906">
    <property type="entry name" value="HATC_C_dom"/>
</dbReference>
<dbReference type="GO" id="GO:0046983">
    <property type="term" value="F:protein dimerization activity"/>
    <property type="evidence" value="ECO:0007669"/>
    <property type="project" value="InterPro"/>
</dbReference>
<sequence length="120" mass="13377">MEKLFKTYEKKYANIGLSQKIKEVVSCDVGIDFLNAFLMGQGDMSATTGGKNALRFPIIACIAKVTTVASESAFSTCSRILNEYKTCLNTPIVEVLVCTEDWVRKSRKPIIDDDEDIEGW</sequence>
<keyword evidence="3" id="KW-1185">Reference proteome</keyword>
<name>A0A9R1XKY1_LACSA</name>
<dbReference type="PANTHER" id="PTHR23272">
    <property type="entry name" value="BED FINGER-RELATED"/>
    <property type="match status" value="1"/>
</dbReference>
<dbReference type="Pfam" id="PF05699">
    <property type="entry name" value="Dimer_Tnp_hAT"/>
    <property type="match status" value="1"/>
</dbReference>
<evidence type="ECO:0000313" key="2">
    <source>
        <dbReference type="EMBL" id="KAJ0211382.1"/>
    </source>
</evidence>
<protein>
    <recommendedName>
        <fullName evidence="1">HAT C-terminal dimerisation domain-containing protein</fullName>
    </recommendedName>
</protein>
<gene>
    <name evidence="2" type="ORF">LSAT_V11C400202530</name>
</gene>
<dbReference type="EMBL" id="NBSK02000004">
    <property type="protein sequence ID" value="KAJ0211382.1"/>
    <property type="molecule type" value="Genomic_DNA"/>
</dbReference>
<comment type="caution">
    <text evidence="2">The sequence shown here is derived from an EMBL/GenBank/DDBJ whole genome shotgun (WGS) entry which is preliminary data.</text>
</comment>
<feature type="domain" description="HAT C-terminal dimerisation" evidence="1">
    <location>
        <begin position="59"/>
        <end position="103"/>
    </location>
</feature>
<organism evidence="2 3">
    <name type="scientific">Lactuca sativa</name>
    <name type="common">Garden lettuce</name>
    <dbReference type="NCBI Taxonomy" id="4236"/>
    <lineage>
        <taxon>Eukaryota</taxon>
        <taxon>Viridiplantae</taxon>
        <taxon>Streptophyta</taxon>
        <taxon>Embryophyta</taxon>
        <taxon>Tracheophyta</taxon>
        <taxon>Spermatophyta</taxon>
        <taxon>Magnoliopsida</taxon>
        <taxon>eudicotyledons</taxon>
        <taxon>Gunneridae</taxon>
        <taxon>Pentapetalae</taxon>
        <taxon>asterids</taxon>
        <taxon>campanulids</taxon>
        <taxon>Asterales</taxon>
        <taxon>Asteraceae</taxon>
        <taxon>Cichorioideae</taxon>
        <taxon>Cichorieae</taxon>
        <taxon>Lactucinae</taxon>
        <taxon>Lactuca</taxon>
    </lineage>
</organism>
<accession>A0A9R1XKY1</accession>